<protein>
    <recommendedName>
        <fullName evidence="4">DUF4369 domain-containing protein</fullName>
    </recommendedName>
</protein>
<keyword evidence="1" id="KW-1133">Transmembrane helix</keyword>
<dbReference type="EMBL" id="JAPDNS010000001">
    <property type="protein sequence ID" value="MCW3484453.1"/>
    <property type="molecule type" value="Genomic_DNA"/>
</dbReference>
<sequence length="127" mass="14432">MHIRKPIYLAGISLMVLTMLSITCRNDRSKAHYALTVKVCDKPLYVEMFTVFGSGAFGSDIMGQYLTDSSHFRMFVGTFDNGDEYYAYRCKGDSVIITKTKESPVGNKVLQIRAYNLLDLKRHGLFE</sequence>
<keyword evidence="3" id="KW-1185">Reference proteome</keyword>
<keyword evidence="1" id="KW-0472">Membrane</keyword>
<dbReference type="RefSeq" id="WP_264730084.1">
    <property type="nucleotide sequence ID" value="NZ_JAPDNR010000001.1"/>
</dbReference>
<evidence type="ECO:0000313" key="2">
    <source>
        <dbReference type="EMBL" id="MCW3484453.1"/>
    </source>
</evidence>
<feature type="transmembrane region" description="Helical" evidence="1">
    <location>
        <begin position="6"/>
        <end position="24"/>
    </location>
</feature>
<gene>
    <name evidence="2" type="ORF">OL497_11150</name>
</gene>
<evidence type="ECO:0000256" key="1">
    <source>
        <dbReference type="SAM" id="Phobius"/>
    </source>
</evidence>
<dbReference type="Proteomes" id="UP001207742">
    <property type="component" value="Unassembled WGS sequence"/>
</dbReference>
<evidence type="ECO:0000313" key="3">
    <source>
        <dbReference type="Proteomes" id="UP001207742"/>
    </source>
</evidence>
<comment type="caution">
    <text evidence="2">The sequence shown here is derived from an EMBL/GenBank/DDBJ whole genome shotgun (WGS) entry which is preliminary data.</text>
</comment>
<accession>A0ABT3IKJ2</accession>
<keyword evidence="1" id="KW-0812">Transmembrane</keyword>
<name>A0ABT3IKJ2_9BACT</name>
<evidence type="ECO:0008006" key="4">
    <source>
        <dbReference type="Google" id="ProtNLM"/>
    </source>
</evidence>
<proteinExistence type="predicted"/>
<reference evidence="2 3" key="1">
    <citation type="submission" date="2022-10" db="EMBL/GenBank/DDBJ databases">
        <title>Chitinophaga nivalis PC15 sp. nov., isolated from Pyeongchang county, South Korea.</title>
        <authorList>
            <person name="Trinh H.N."/>
        </authorList>
    </citation>
    <scope>NUCLEOTIDE SEQUENCE [LARGE SCALE GENOMIC DNA]</scope>
    <source>
        <strain evidence="2 3">PC14</strain>
    </source>
</reference>
<organism evidence="2 3">
    <name type="scientific">Chitinophaga nivalis</name>
    <dbReference type="NCBI Taxonomy" id="2991709"/>
    <lineage>
        <taxon>Bacteria</taxon>
        <taxon>Pseudomonadati</taxon>
        <taxon>Bacteroidota</taxon>
        <taxon>Chitinophagia</taxon>
        <taxon>Chitinophagales</taxon>
        <taxon>Chitinophagaceae</taxon>
        <taxon>Chitinophaga</taxon>
    </lineage>
</organism>